<proteinExistence type="inferred from homology"/>
<evidence type="ECO:0000256" key="2">
    <source>
        <dbReference type="ARBA" id="ARBA00023002"/>
    </source>
</evidence>
<dbReference type="InterPro" id="IPR016160">
    <property type="entry name" value="Ald_DH_CS_CYS"/>
</dbReference>
<dbReference type="FunFam" id="3.40.605.10:FF:000007">
    <property type="entry name" value="NAD/NADP-dependent betaine aldehyde dehydrogenase"/>
    <property type="match status" value="1"/>
</dbReference>
<gene>
    <name evidence="4" type="ORF">DdX_01261</name>
</gene>
<dbReference type="SUPFAM" id="SSF53720">
    <property type="entry name" value="ALDH-like"/>
    <property type="match status" value="1"/>
</dbReference>
<organism evidence="4 5">
    <name type="scientific">Ditylenchus destructor</name>
    <dbReference type="NCBI Taxonomy" id="166010"/>
    <lineage>
        <taxon>Eukaryota</taxon>
        <taxon>Metazoa</taxon>
        <taxon>Ecdysozoa</taxon>
        <taxon>Nematoda</taxon>
        <taxon>Chromadorea</taxon>
        <taxon>Rhabditida</taxon>
        <taxon>Tylenchina</taxon>
        <taxon>Tylenchomorpha</taxon>
        <taxon>Sphaerularioidea</taxon>
        <taxon>Anguinidae</taxon>
        <taxon>Anguininae</taxon>
        <taxon>Ditylenchus</taxon>
    </lineage>
</organism>
<evidence type="ECO:0000256" key="1">
    <source>
        <dbReference type="ARBA" id="ARBA00009986"/>
    </source>
</evidence>
<keyword evidence="5" id="KW-1185">Reference proteome</keyword>
<evidence type="ECO:0000313" key="4">
    <source>
        <dbReference type="EMBL" id="KAI1729043.1"/>
    </source>
</evidence>
<comment type="caution">
    <text evidence="4">The sequence shown here is derived from an EMBL/GenBank/DDBJ whole genome shotgun (WGS) entry which is preliminary data.</text>
</comment>
<dbReference type="FunFam" id="3.40.309.10:FF:000012">
    <property type="entry name" value="Betaine aldehyde dehydrogenase"/>
    <property type="match status" value="1"/>
</dbReference>
<dbReference type="Pfam" id="PF00171">
    <property type="entry name" value="Aldedh"/>
    <property type="match status" value="1"/>
</dbReference>
<dbReference type="SUPFAM" id="SSF54001">
    <property type="entry name" value="Cysteine proteinases"/>
    <property type="match status" value="1"/>
</dbReference>
<dbReference type="EMBL" id="JAKKPZ010000001">
    <property type="protein sequence ID" value="KAI1729043.1"/>
    <property type="molecule type" value="Genomic_DNA"/>
</dbReference>
<dbReference type="Gene3D" id="3.40.605.10">
    <property type="entry name" value="Aldehyde Dehydrogenase, Chain A, domain 1"/>
    <property type="match status" value="1"/>
</dbReference>
<keyword evidence="2" id="KW-0560">Oxidoreductase</keyword>
<reference evidence="4" key="1">
    <citation type="submission" date="2022-01" db="EMBL/GenBank/DDBJ databases">
        <title>Genome Sequence Resource for Two Populations of Ditylenchus destructor, the Migratory Endoparasitic Phytonematode.</title>
        <authorList>
            <person name="Zhang H."/>
            <person name="Lin R."/>
            <person name="Xie B."/>
        </authorList>
    </citation>
    <scope>NUCLEOTIDE SEQUENCE</scope>
    <source>
        <strain evidence="4">BazhouSP</strain>
    </source>
</reference>
<dbReference type="FunFam" id="3.40.605.10:FF:000026">
    <property type="entry name" value="Aldehyde dehydrogenase, putative"/>
    <property type="match status" value="1"/>
</dbReference>
<dbReference type="Gene3D" id="3.90.1720.10">
    <property type="entry name" value="endopeptidase domain like (from Nostoc punctiforme)"/>
    <property type="match status" value="1"/>
</dbReference>
<dbReference type="AlphaFoldDB" id="A0AAD4NLA2"/>
<evidence type="ECO:0000313" key="5">
    <source>
        <dbReference type="Proteomes" id="UP001201812"/>
    </source>
</evidence>
<protein>
    <submittedName>
        <fullName evidence="4">Aldehyde dehydrogenase family domain-containing protein</fullName>
    </submittedName>
</protein>
<dbReference type="GO" id="GO:0016620">
    <property type="term" value="F:oxidoreductase activity, acting on the aldehyde or oxo group of donors, NAD or NADP as acceptor"/>
    <property type="evidence" value="ECO:0007669"/>
    <property type="project" value="InterPro"/>
</dbReference>
<evidence type="ECO:0000259" key="3">
    <source>
        <dbReference type="Pfam" id="PF00171"/>
    </source>
</evidence>
<accession>A0AAD4NLA2</accession>
<comment type="similarity">
    <text evidence="1">Belongs to the aldehyde dehydrogenase family.</text>
</comment>
<feature type="domain" description="Aldehyde dehydrogenase" evidence="3">
    <location>
        <begin position="253"/>
        <end position="698"/>
    </location>
</feature>
<dbReference type="PROSITE" id="PS00070">
    <property type="entry name" value="ALDEHYDE_DEHYDR_CYS"/>
    <property type="match status" value="1"/>
</dbReference>
<sequence length="711" mass="78420">MGSFQKIFPLCSGRIGPGDLVFFHRIPQRSNNFDEAVVSASLFNSDVYHVALALEGEKIIHATDQGVHIESLATAISNLLPDAIELTTLNLDPEWKFRASLWAEQQVPAEYNDLFSPECINSRNRKAFYCCQLACEAYKATYLANPSHPDPNPFLPHKLNFLDSQGRMIPYWIEYYKQLSPNSPDPPQGAPGSHPSILRRSPVVELVAARALFFSDQASSTGSMSAFMKKFQIPQDLLSALHFVNGARVNLKSPRKFTVVEPRNGEHLTEVCSAGTSQVDEIVELSREAQRRWANTAWSERRQILQRTANLIRKHANEISIWEVRDNGKSITEAKADVLSCADTFEYFSGVELIGEHIPYDDATKRFAYTRREPFGVVGAIGAWNYPIQTATWKIAPAIACGNSIVYKPSPLAPVSSVLLAQLLQCAGLPDGVVNVIQVNLLKLSFTGSVSTGKAIARACANTFIKPVTLELGGKSSCIMLHDCDVDMAINGALMANFYSQGQVCSNASKILVDRRILDEFTSKLMVKTKNMRIGDPLNEETHVGACITLAHLQKVQTHIQGAIKEGAKLLYGGERVIVDALEKGYFLSPCVLSNITPEMKIYSEEVFGAVLLIIPFDDEEEALRIANDTEFGLAAGVFTNNLNKAHNLASRLEAGTVYINTFNDTSPLIPFGGYKQSGYGRENGKSAMEHYTQIKSVFVNASKELDNPFP</sequence>
<dbReference type="InterPro" id="IPR016162">
    <property type="entry name" value="Ald_DH_N"/>
</dbReference>
<dbReference type="InterPro" id="IPR015590">
    <property type="entry name" value="Aldehyde_DH_dom"/>
</dbReference>
<dbReference type="InterPro" id="IPR016163">
    <property type="entry name" value="Ald_DH_C"/>
</dbReference>
<dbReference type="Gene3D" id="3.40.309.10">
    <property type="entry name" value="Aldehyde Dehydrogenase, Chain A, domain 2"/>
    <property type="match status" value="1"/>
</dbReference>
<dbReference type="InterPro" id="IPR016161">
    <property type="entry name" value="Ald_DH/histidinol_DH"/>
</dbReference>
<name>A0AAD4NLA2_9BILA</name>
<dbReference type="PANTHER" id="PTHR11699">
    <property type="entry name" value="ALDEHYDE DEHYDROGENASE-RELATED"/>
    <property type="match status" value="1"/>
</dbReference>
<dbReference type="Proteomes" id="UP001201812">
    <property type="component" value="Unassembled WGS sequence"/>
</dbReference>
<dbReference type="InterPro" id="IPR038765">
    <property type="entry name" value="Papain-like_cys_pep_sf"/>
</dbReference>